<dbReference type="Pfam" id="PF23918">
    <property type="entry name" value="DUF7257"/>
    <property type="match status" value="1"/>
</dbReference>
<dbReference type="Proteomes" id="UP000325576">
    <property type="component" value="Unassembled WGS sequence"/>
</dbReference>
<sequence>MTSPDKSVPAGAYVGDAAASNNIGNLQKLTWEGARESIVSGVIGSFVGVTAIGGNWKAITDKSQSATTTAQTRSSEANSIAASAQEVADRNKATIEALKPPPPGEQPSGTTFSDDFERTALGSGYTTYKFGQVADLTIVSGQVQLNQQGDKGTGNVVALSKTVLRTDDQAVSAVMGRANQAGKVSTSLYMRAAPDLATFVFADILANEVRLGRGTRTTGLNYTRWGTAAVTVRTGDTVTLSAVGANYQVLINGASVLAYNDSAGSSPVGVGNRSFGFDSQYYWTGLFGYFSFAVAALTASDLASPPVTGIGWALARISSTNALQPAGSRPVAAGTFDTVRHSSAVTVSALGPGQVQVPVSGWYRMSLGLTYAAARTTEIGADLWWAPSSGATWRQLRTGPKTVQLRSETTQSGTDGDGYPIYTTDYYGYASSVEATFVVHLPAGAVVAAGYSSSVNNNLVGPNTYFDGALINRA</sequence>
<accession>A0A5N5E6G0</accession>
<evidence type="ECO:0000259" key="1">
    <source>
        <dbReference type="Pfam" id="PF23918"/>
    </source>
</evidence>
<reference evidence="2 3" key="1">
    <citation type="journal article" date="2017" name="Poromechanics V (2013)">
        <title>Genomic Characterization of the Arsenic-Tolerant Actinobacterium, &lt;i&gt;Rhodococcus erythropolis&lt;/i&gt; S43.</title>
        <authorList>
            <person name="Retamal-Morales G."/>
            <person name="Mehnert M."/>
            <person name="Schwabe R."/>
            <person name="Tischler D."/>
            <person name="Schloemann M."/>
            <person name="Levican G.J."/>
        </authorList>
    </citation>
    <scope>NUCLEOTIDE SEQUENCE [LARGE SCALE GENOMIC DNA]</scope>
    <source>
        <strain evidence="2 3">S43</strain>
    </source>
</reference>
<dbReference type="AlphaFoldDB" id="A0A5N5E6G0"/>
<comment type="caution">
    <text evidence="2">The sequence shown here is derived from an EMBL/GenBank/DDBJ whole genome shotgun (WGS) entry which is preliminary data.</text>
</comment>
<gene>
    <name evidence="2" type="ORF">BS297_13435</name>
</gene>
<dbReference type="InterPro" id="IPR055681">
    <property type="entry name" value="DUF7257"/>
</dbReference>
<proteinExistence type="predicted"/>
<organism evidence="2 3">
    <name type="scientific">Rhodococcus erythropolis</name>
    <name type="common">Arthrobacter picolinophilus</name>
    <dbReference type="NCBI Taxonomy" id="1833"/>
    <lineage>
        <taxon>Bacteria</taxon>
        <taxon>Bacillati</taxon>
        <taxon>Actinomycetota</taxon>
        <taxon>Actinomycetes</taxon>
        <taxon>Mycobacteriales</taxon>
        <taxon>Nocardiaceae</taxon>
        <taxon>Rhodococcus</taxon>
        <taxon>Rhodococcus erythropolis group</taxon>
    </lineage>
</organism>
<evidence type="ECO:0000313" key="2">
    <source>
        <dbReference type="EMBL" id="KAB2584822.1"/>
    </source>
</evidence>
<name>A0A5N5E6G0_RHOER</name>
<protein>
    <recommendedName>
        <fullName evidence="1">DUF7257 domain-containing protein</fullName>
    </recommendedName>
</protein>
<dbReference type="EMBL" id="MRBO01000398">
    <property type="protein sequence ID" value="KAB2584822.1"/>
    <property type="molecule type" value="Genomic_DNA"/>
</dbReference>
<feature type="domain" description="DUF7257" evidence="1">
    <location>
        <begin position="106"/>
        <end position="279"/>
    </location>
</feature>
<evidence type="ECO:0000313" key="3">
    <source>
        <dbReference type="Proteomes" id="UP000325576"/>
    </source>
</evidence>